<dbReference type="SMR" id="A0A8T2EIX0"/>
<evidence type="ECO:0000256" key="1">
    <source>
        <dbReference type="SAM" id="Phobius"/>
    </source>
</evidence>
<feature type="transmembrane region" description="Helical" evidence="1">
    <location>
        <begin position="12"/>
        <end position="34"/>
    </location>
</feature>
<reference evidence="2 3" key="1">
    <citation type="submission" date="2020-12" db="EMBL/GenBank/DDBJ databases">
        <title>Concerted genomic and epigenomic changes stabilize Arabidopsis allopolyploids.</title>
        <authorList>
            <person name="Chen Z."/>
        </authorList>
    </citation>
    <scope>NUCLEOTIDE SEQUENCE [LARGE SCALE GENOMIC DNA]</scope>
    <source>
        <strain evidence="2">As9502</strain>
        <tissue evidence="2">Leaf</tissue>
    </source>
</reference>
<keyword evidence="1" id="KW-0472">Membrane</keyword>
<protein>
    <submittedName>
        <fullName evidence="2">Uncharacterized protein</fullName>
    </submittedName>
</protein>
<evidence type="ECO:0000313" key="3">
    <source>
        <dbReference type="Proteomes" id="UP000694251"/>
    </source>
</evidence>
<proteinExistence type="predicted"/>
<evidence type="ECO:0000313" key="2">
    <source>
        <dbReference type="EMBL" id="KAG7621783.1"/>
    </source>
</evidence>
<comment type="caution">
    <text evidence="2">The sequence shown here is derived from an EMBL/GenBank/DDBJ whole genome shotgun (WGS) entry which is preliminary data.</text>
</comment>
<sequence>MAGLCSSLISEFCFSFANNLIGFMLGVIICHILDGSFPSLSFEFSRWVSPDRFLNLGFT</sequence>
<accession>A0A8T2EIX0</accession>
<dbReference type="Proteomes" id="UP000694251">
    <property type="component" value="Chromosome 4"/>
</dbReference>
<gene>
    <name evidence="2" type="ORF">ISN44_As04g026420</name>
</gene>
<keyword evidence="3" id="KW-1185">Reference proteome</keyword>
<dbReference type="EMBL" id="JAEFBJ010000004">
    <property type="protein sequence ID" value="KAG7621783.1"/>
    <property type="molecule type" value="Genomic_DNA"/>
</dbReference>
<keyword evidence="1" id="KW-0812">Transmembrane</keyword>
<name>A0A8T2EIX0_ARASU</name>
<organism evidence="2 3">
    <name type="scientific">Arabidopsis suecica</name>
    <name type="common">Swedish thale-cress</name>
    <name type="synonym">Cardaminopsis suecica</name>
    <dbReference type="NCBI Taxonomy" id="45249"/>
    <lineage>
        <taxon>Eukaryota</taxon>
        <taxon>Viridiplantae</taxon>
        <taxon>Streptophyta</taxon>
        <taxon>Embryophyta</taxon>
        <taxon>Tracheophyta</taxon>
        <taxon>Spermatophyta</taxon>
        <taxon>Magnoliopsida</taxon>
        <taxon>eudicotyledons</taxon>
        <taxon>Gunneridae</taxon>
        <taxon>Pentapetalae</taxon>
        <taxon>rosids</taxon>
        <taxon>malvids</taxon>
        <taxon>Brassicales</taxon>
        <taxon>Brassicaceae</taxon>
        <taxon>Camelineae</taxon>
        <taxon>Arabidopsis</taxon>
    </lineage>
</organism>
<dbReference type="AlphaFoldDB" id="A0A8T2EIX0"/>
<keyword evidence="1" id="KW-1133">Transmembrane helix</keyword>